<dbReference type="SUPFAM" id="SSF52540">
    <property type="entry name" value="P-loop containing nucleoside triphosphate hydrolases"/>
    <property type="match status" value="1"/>
</dbReference>
<comment type="caution">
    <text evidence="3">The sequence shown here is derived from an EMBL/GenBank/DDBJ whole genome shotgun (WGS) entry which is preliminary data.</text>
</comment>
<dbReference type="PANTHER" id="PTHR10046">
    <property type="entry name" value="ATP DEPENDENT LON PROTEASE FAMILY MEMBER"/>
    <property type="match status" value="1"/>
</dbReference>
<dbReference type="GO" id="GO:0030163">
    <property type="term" value="P:protein catabolic process"/>
    <property type="evidence" value="ECO:0007669"/>
    <property type="project" value="InterPro"/>
</dbReference>
<dbReference type="Gene3D" id="3.30.70.100">
    <property type="match status" value="1"/>
</dbReference>
<evidence type="ECO:0000313" key="4">
    <source>
        <dbReference type="Proteomes" id="UP000565441"/>
    </source>
</evidence>
<name>A0A8H5HP09_9AGAR</name>
<gene>
    <name evidence="3" type="ORF">D9615_002124</name>
</gene>
<dbReference type="GO" id="GO:0005524">
    <property type="term" value="F:ATP binding"/>
    <property type="evidence" value="ECO:0007669"/>
    <property type="project" value="InterPro"/>
</dbReference>
<dbReference type="Pfam" id="PF22667">
    <property type="entry name" value="Lon_lid"/>
    <property type="match status" value="1"/>
</dbReference>
<dbReference type="InterPro" id="IPR027065">
    <property type="entry name" value="Lon_Prtase"/>
</dbReference>
<accession>A0A8H5HP09</accession>
<dbReference type="Gene3D" id="1.10.8.60">
    <property type="match status" value="1"/>
</dbReference>
<organism evidence="3 4">
    <name type="scientific">Tricholomella constricta</name>
    <dbReference type="NCBI Taxonomy" id="117010"/>
    <lineage>
        <taxon>Eukaryota</taxon>
        <taxon>Fungi</taxon>
        <taxon>Dikarya</taxon>
        <taxon>Basidiomycota</taxon>
        <taxon>Agaricomycotina</taxon>
        <taxon>Agaricomycetes</taxon>
        <taxon>Agaricomycetidae</taxon>
        <taxon>Agaricales</taxon>
        <taxon>Tricholomatineae</taxon>
        <taxon>Lyophyllaceae</taxon>
        <taxon>Tricholomella</taxon>
    </lineage>
</organism>
<feature type="domain" description="Lon protease AAA+ ATPase lid" evidence="2">
    <location>
        <begin position="195"/>
        <end position="243"/>
    </location>
</feature>
<dbReference type="GO" id="GO:0004176">
    <property type="term" value="F:ATP-dependent peptidase activity"/>
    <property type="evidence" value="ECO:0007669"/>
    <property type="project" value="InterPro"/>
</dbReference>
<dbReference type="GO" id="GO:0004252">
    <property type="term" value="F:serine-type endopeptidase activity"/>
    <property type="evidence" value="ECO:0007669"/>
    <property type="project" value="InterPro"/>
</dbReference>
<reference evidence="3 4" key="1">
    <citation type="journal article" date="2020" name="ISME J.">
        <title>Uncovering the hidden diversity of litter-decomposition mechanisms in mushroom-forming fungi.</title>
        <authorList>
            <person name="Floudas D."/>
            <person name="Bentzer J."/>
            <person name="Ahren D."/>
            <person name="Johansson T."/>
            <person name="Persson P."/>
            <person name="Tunlid A."/>
        </authorList>
    </citation>
    <scope>NUCLEOTIDE SEQUENCE [LARGE SCALE GENOMIC DNA]</scope>
    <source>
        <strain evidence="3 4">CBS 661.87</strain>
    </source>
</reference>
<sequence length="363" mass="40557">MARLDSLANSTPLASEAQRPQVIKDKTFLTAARAQLDADHFGLEKIKKRLIEYLAVQEKEVDAKGGREKTDVDLAIVPYGKSQQRSYPSPQAGPGKPGRLGKKGVKGPILLFVEDHSSVSRWAASAARDEIDKIGQSNFHGDPGAALLEVLDPEQNHTFNDHHVNVPIDLSQVLYTYNEKMHIARRFLPPKQLQANGLDESHITITEPALLHVATGYTREAGVRSLEHAIRSVVRYKAIEWAEFMDEGGEAGDVRTDDGAVVMADKGAGEKRAYQRVVEECRIVMAICRWRPLCSRSHISTHISTPLQLQATMSIPFRTDRVRIIIFVKRKPGLTKGEFSRYWKGPHAEPFMSLDIVKKKVIK</sequence>
<dbReference type="InterPro" id="IPR027417">
    <property type="entry name" value="P-loop_NTPase"/>
</dbReference>
<dbReference type="Proteomes" id="UP000565441">
    <property type="component" value="Unassembled WGS sequence"/>
</dbReference>
<keyword evidence="4" id="KW-1185">Reference proteome</keyword>
<proteinExistence type="predicted"/>
<protein>
    <recommendedName>
        <fullName evidence="2">Lon protease AAA+ ATPase lid domain-containing protein</fullName>
    </recommendedName>
</protein>
<evidence type="ECO:0000313" key="3">
    <source>
        <dbReference type="EMBL" id="KAF5386862.1"/>
    </source>
</evidence>
<dbReference type="OrthoDB" id="2411602at2759"/>
<feature type="region of interest" description="Disordered" evidence="1">
    <location>
        <begin position="79"/>
        <end position="101"/>
    </location>
</feature>
<evidence type="ECO:0000259" key="2">
    <source>
        <dbReference type="Pfam" id="PF22667"/>
    </source>
</evidence>
<dbReference type="InterPro" id="IPR054594">
    <property type="entry name" value="Lon_lid"/>
</dbReference>
<evidence type="ECO:0000256" key="1">
    <source>
        <dbReference type="SAM" id="MobiDB-lite"/>
    </source>
</evidence>
<dbReference type="EMBL" id="JAACJP010000002">
    <property type="protein sequence ID" value="KAF5386862.1"/>
    <property type="molecule type" value="Genomic_DNA"/>
</dbReference>
<dbReference type="AlphaFoldDB" id="A0A8H5HP09"/>